<evidence type="ECO:0000313" key="3">
    <source>
        <dbReference type="Proteomes" id="UP000712600"/>
    </source>
</evidence>
<name>A0A8S9PWE1_BRACR</name>
<reference evidence="2" key="1">
    <citation type="submission" date="2019-12" db="EMBL/GenBank/DDBJ databases">
        <title>Genome sequencing and annotation of Brassica cretica.</title>
        <authorList>
            <person name="Studholme D.J."/>
            <person name="Sarris P."/>
        </authorList>
    </citation>
    <scope>NUCLEOTIDE SEQUENCE</scope>
    <source>
        <strain evidence="2">PFS-109/04</strain>
        <tissue evidence="2">Leaf</tissue>
    </source>
</reference>
<dbReference type="Proteomes" id="UP000712600">
    <property type="component" value="Unassembled WGS sequence"/>
</dbReference>
<feature type="region of interest" description="Disordered" evidence="1">
    <location>
        <begin position="33"/>
        <end position="56"/>
    </location>
</feature>
<gene>
    <name evidence="2" type="ORF">F2Q69_00047533</name>
</gene>
<organism evidence="2 3">
    <name type="scientific">Brassica cretica</name>
    <name type="common">Mustard</name>
    <dbReference type="NCBI Taxonomy" id="69181"/>
    <lineage>
        <taxon>Eukaryota</taxon>
        <taxon>Viridiplantae</taxon>
        <taxon>Streptophyta</taxon>
        <taxon>Embryophyta</taxon>
        <taxon>Tracheophyta</taxon>
        <taxon>Spermatophyta</taxon>
        <taxon>Magnoliopsida</taxon>
        <taxon>eudicotyledons</taxon>
        <taxon>Gunneridae</taxon>
        <taxon>Pentapetalae</taxon>
        <taxon>rosids</taxon>
        <taxon>malvids</taxon>
        <taxon>Brassicales</taxon>
        <taxon>Brassicaceae</taxon>
        <taxon>Brassiceae</taxon>
        <taxon>Brassica</taxon>
    </lineage>
</organism>
<sequence length="132" mass="15140">MKSGKNGKNYQRSKDQFVETNKLDYRTRIQLGRSPSWIKRNPSSPRPRKDKCQVAEDKCQVSEDKYRARREMEYFREAIKSTGGRKGKSCDSTRFSSLRLLELGISPTTLVAEGSYLAISETSGKFRVSYLS</sequence>
<dbReference type="EMBL" id="QGKX02001347">
    <property type="protein sequence ID" value="KAF3525139.1"/>
    <property type="molecule type" value="Genomic_DNA"/>
</dbReference>
<evidence type="ECO:0000313" key="2">
    <source>
        <dbReference type="EMBL" id="KAF3525139.1"/>
    </source>
</evidence>
<evidence type="ECO:0000256" key="1">
    <source>
        <dbReference type="SAM" id="MobiDB-lite"/>
    </source>
</evidence>
<accession>A0A8S9PWE1</accession>
<dbReference type="AlphaFoldDB" id="A0A8S9PWE1"/>
<proteinExistence type="predicted"/>
<comment type="caution">
    <text evidence="2">The sequence shown here is derived from an EMBL/GenBank/DDBJ whole genome shotgun (WGS) entry which is preliminary data.</text>
</comment>
<protein>
    <submittedName>
        <fullName evidence="2">Uncharacterized protein</fullName>
    </submittedName>
</protein>